<keyword evidence="3" id="KW-1185">Reference proteome</keyword>
<evidence type="ECO:0000259" key="1">
    <source>
        <dbReference type="Pfam" id="PF10545"/>
    </source>
</evidence>
<proteinExistence type="predicted"/>
<dbReference type="AlphaFoldDB" id="A0A194RJI2"/>
<organism evidence="2 3">
    <name type="scientific">Papilio machaon</name>
    <name type="common">Old World swallowtail butterfly</name>
    <dbReference type="NCBI Taxonomy" id="76193"/>
    <lineage>
        <taxon>Eukaryota</taxon>
        <taxon>Metazoa</taxon>
        <taxon>Ecdysozoa</taxon>
        <taxon>Arthropoda</taxon>
        <taxon>Hexapoda</taxon>
        <taxon>Insecta</taxon>
        <taxon>Pterygota</taxon>
        <taxon>Neoptera</taxon>
        <taxon>Endopterygota</taxon>
        <taxon>Lepidoptera</taxon>
        <taxon>Glossata</taxon>
        <taxon>Ditrysia</taxon>
        <taxon>Papilionoidea</taxon>
        <taxon>Papilionidae</taxon>
        <taxon>Papilioninae</taxon>
        <taxon>Papilio</taxon>
    </lineage>
</organism>
<evidence type="ECO:0000313" key="2">
    <source>
        <dbReference type="EMBL" id="KPJ17712.1"/>
    </source>
</evidence>
<dbReference type="InParanoid" id="A0A194RJI2"/>
<sequence length="116" mass="13238">MVRPKDNDGIKSFLIVTEVEKRPCLFDTNHSNYGDRAEKARCWDEVCDSVVPEWRALGQAERLAAGMLSYPYTCGRRRAARPACGRTALHNRSDCNCRARGRLACSLFRRLSKFKI</sequence>
<dbReference type="Pfam" id="PF10545">
    <property type="entry name" value="MADF_DNA_bdg"/>
    <property type="match status" value="1"/>
</dbReference>
<reference evidence="2 3" key="1">
    <citation type="journal article" date="2015" name="Nat. Commun.">
        <title>Outbred genome sequencing and CRISPR/Cas9 gene editing in butterflies.</title>
        <authorList>
            <person name="Li X."/>
            <person name="Fan D."/>
            <person name="Zhang W."/>
            <person name="Liu G."/>
            <person name="Zhang L."/>
            <person name="Zhao L."/>
            <person name="Fang X."/>
            <person name="Chen L."/>
            <person name="Dong Y."/>
            <person name="Chen Y."/>
            <person name="Ding Y."/>
            <person name="Zhao R."/>
            <person name="Feng M."/>
            <person name="Zhu Y."/>
            <person name="Feng Y."/>
            <person name="Jiang X."/>
            <person name="Zhu D."/>
            <person name="Xiang H."/>
            <person name="Feng X."/>
            <person name="Li S."/>
            <person name="Wang J."/>
            <person name="Zhang G."/>
            <person name="Kronforst M.R."/>
            <person name="Wang W."/>
        </authorList>
    </citation>
    <scope>NUCLEOTIDE SEQUENCE [LARGE SCALE GENOMIC DNA]</scope>
    <source>
        <strain evidence="2">Ya'a_city_454_Pm</strain>
        <tissue evidence="2">Whole body</tissue>
    </source>
</reference>
<feature type="domain" description="MADF" evidence="1">
    <location>
        <begin position="16"/>
        <end position="50"/>
    </location>
</feature>
<name>A0A194RJI2_PAPMA</name>
<protein>
    <recommendedName>
        <fullName evidence="1">MADF domain-containing protein</fullName>
    </recommendedName>
</protein>
<gene>
    <name evidence="2" type="ORF">RR48_07196</name>
</gene>
<dbReference type="InterPro" id="IPR006578">
    <property type="entry name" value="MADF-dom"/>
</dbReference>
<accession>A0A194RJI2</accession>
<dbReference type="EMBL" id="KQ460118">
    <property type="protein sequence ID" value="KPJ17712.1"/>
    <property type="molecule type" value="Genomic_DNA"/>
</dbReference>
<evidence type="ECO:0000313" key="3">
    <source>
        <dbReference type="Proteomes" id="UP000053240"/>
    </source>
</evidence>
<dbReference type="Proteomes" id="UP000053240">
    <property type="component" value="Unassembled WGS sequence"/>
</dbReference>